<dbReference type="GO" id="GO:0008412">
    <property type="term" value="F:4-hydroxybenzoate polyprenyltransferase activity"/>
    <property type="evidence" value="ECO:0007669"/>
    <property type="project" value="UniProtKB-EC"/>
</dbReference>
<evidence type="ECO:0000256" key="2">
    <source>
        <dbReference type="ARBA" id="ARBA00004141"/>
    </source>
</evidence>
<dbReference type="CDD" id="cd13959">
    <property type="entry name" value="PT_UbiA_COQ2"/>
    <property type="match status" value="1"/>
</dbReference>
<dbReference type="InterPro" id="IPR039653">
    <property type="entry name" value="Prenyltransferase"/>
</dbReference>
<comment type="function">
    <text evidence="11">Catalyzes the prenylation of para-hydroxybenzoate (PHB) with an all-trans polyprenyl group. Mediates the second step in the final reaction sequence of ubiquinone-8 (UQ-8) biosynthesis, which is the condensation of the polyisoprenoid side chain with PHB, generating the first membrane-bound Q intermediate 3-octaprenyl-4-hydroxybenzoate.</text>
</comment>
<dbReference type="EMBL" id="JAOWKX010000009">
    <property type="protein sequence ID" value="MCV2886175.1"/>
    <property type="molecule type" value="Genomic_DNA"/>
</dbReference>
<feature type="transmembrane region" description="Helical" evidence="11">
    <location>
        <begin position="265"/>
        <end position="284"/>
    </location>
</feature>
<feature type="transmembrane region" description="Helical" evidence="11">
    <location>
        <begin position="21"/>
        <end position="39"/>
    </location>
</feature>
<protein>
    <recommendedName>
        <fullName evidence="11 12">4-hydroxybenzoate octaprenyltransferase</fullName>
        <ecNumber evidence="11 12">2.5.1.39</ecNumber>
    </recommendedName>
    <alternativeName>
        <fullName evidence="11">4-HB polyprenyltransferase</fullName>
    </alternativeName>
</protein>
<evidence type="ECO:0000256" key="12">
    <source>
        <dbReference type="NCBIfam" id="TIGR01474"/>
    </source>
</evidence>
<feature type="transmembrane region" description="Helical" evidence="11">
    <location>
        <begin position="115"/>
        <end position="131"/>
    </location>
</feature>
<dbReference type="InterPro" id="IPR000537">
    <property type="entry name" value="UbiA_prenyltransferase"/>
</dbReference>
<dbReference type="Gene3D" id="1.10.357.140">
    <property type="entry name" value="UbiA prenyltransferase"/>
    <property type="match status" value="1"/>
</dbReference>
<dbReference type="Gene3D" id="1.20.120.1780">
    <property type="entry name" value="UbiA prenyltransferase"/>
    <property type="match status" value="1"/>
</dbReference>
<evidence type="ECO:0000256" key="11">
    <source>
        <dbReference type="HAMAP-Rule" id="MF_01635"/>
    </source>
</evidence>
<dbReference type="RefSeq" id="WP_263713465.1">
    <property type="nucleotide sequence ID" value="NZ_JAOWKX010000009.1"/>
</dbReference>
<dbReference type="HAMAP" id="MF_01635">
    <property type="entry name" value="UbiA"/>
    <property type="match status" value="1"/>
</dbReference>
<feature type="transmembrane region" description="Helical" evidence="11">
    <location>
        <begin position="163"/>
        <end position="185"/>
    </location>
</feature>
<keyword evidence="6 11" id="KW-0808">Transferase</keyword>
<keyword evidence="10 11" id="KW-0472">Membrane</keyword>
<accession>A0ABT3AC36</accession>
<feature type="transmembrane region" description="Helical" evidence="11">
    <location>
        <begin position="92"/>
        <end position="109"/>
    </location>
</feature>
<comment type="subcellular location">
    <subcellularLocation>
        <location evidence="11">Cell inner membrane</location>
        <topology evidence="11">Multi-pass membrane protein</topology>
    </subcellularLocation>
    <subcellularLocation>
        <location evidence="2">Membrane</location>
        <topology evidence="2">Multi-pass membrane protein</topology>
    </subcellularLocation>
</comment>
<keyword evidence="8 11" id="KW-0812">Transmembrane</keyword>
<comment type="catalytic activity">
    <reaction evidence="11">
        <text>all-trans-octaprenyl diphosphate + 4-hydroxybenzoate = 4-hydroxy-3-(all-trans-octaprenyl)benzoate + diphosphate</text>
        <dbReference type="Rhea" id="RHEA:27782"/>
        <dbReference type="ChEBI" id="CHEBI:1617"/>
        <dbReference type="ChEBI" id="CHEBI:17879"/>
        <dbReference type="ChEBI" id="CHEBI:33019"/>
        <dbReference type="ChEBI" id="CHEBI:57711"/>
        <dbReference type="EC" id="2.5.1.39"/>
    </reaction>
</comment>
<dbReference type="EC" id="2.5.1.39" evidence="11 12"/>
<dbReference type="InterPro" id="IPR044878">
    <property type="entry name" value="UbiA_sf"/>
</dbReference>
<comment type="caution">
    <text evidence="13">The sequence shown here is derived from an EMBL/GenBank/DDBJ whole genome shotgun (WGS) entry which is preliminary data.</text>
</comment>
<reference evidence="13 14" key="1">
    <citation type="submission" date="2022-10" db="EMBL/GenBank/DDBJ databases">
        <title>Aestuariibacter sp. AA17 isolated from Montipora capitata coral fragment.</title>
        <authorList>
            <person name="Emsley S.A."/>
            <person name="Pfannmuller K.M."/>
            <person name="Loughran R.M."/>
            <person name="Shlafstein M."/>
            <person name="Papke E."/>
            <person name="Saw J.H."/>
            <person name="Ushijima B."/>
            <person name="Videau P."/>
        </authorList>
    </citation>
    <scope>NUCLEOTIDE SEQUENCE [LARGE SCALE GENOMIC DNA]</scope>
    <source>
        <strain evidence="13 14">AA17</strain>
    </source>
</reference>
<keyword evidence="14" id="KW-1185">Reference proteome</keyword>
<keyword evidence="11" id="KW-0460">Magnesium</keyword>
<evidence type="ECO:0000256" key="7">
    <source>
        <dbReference type="ARBA" id="ARBA00022688"/>
    </source>
</evidence>
<dbReference type="InterPro" id="IPR006370">
    <property type="entry name" value="HB_polyprenyltransferase-like"/>
</dbReference>
<dbReference type="Pfam" id="PF01040">
    <property type="entry name" value="UbiA"/>
    <property type="match status" value="1"/>
</dbReference>
<evidence type="ECO:0000256" key="5">
    <source>
        <dbReference type="ARBA" id="ARBA00022519"/>
    </source>
</evidence>
<evidence type="ECO:0000313" key="13">
    <source>
        <dbReference type="EMBL" id="MCV2886175.1"/>
    </source>
</evidence>
<evidence type="ECO:0000256" key="6">
    <source>
        <dbReference type="ARBA" id="ARBA00022679"/>
    </source>
</evidence>
<evidence type="ECO:0000256" key="8">
    <source>
        <dbReference type="ARBA" id="ARBA00022692"/>
    </source>
</evidence>
<comment type="pathway">
    <text evidence="11">Cofactor biosynthesis; ubiquinone biosynthesis.</text>
</comment>
<keyword evidence="7 11" id="KW-0831">Ubiquinone biosynthesis</keyword>
<sequence>MTKTKLTGYVQLARLDKPIGIYLLLWPTYWALFIAAQGWPSAHIFIVFTLGVVLTRSAGCVINDYADRKVDGSVERTAQRPLVTGVVSEKEAIGFFCLLMLIAFGLVLTLDVKTVLLSFVALALAFTYPFMKRFTYLPQFVLGAAFSWGIPMAFMATQGHIPWYAWLLYVANLLWTVAYDTQYAMVDRNDDVKIGVKSTAILFGKYDLIIIAFLQVSTLCCLALVGQQLALSWPYQLAIISASIMFAYHQMLIKNRERQACFKAFLHNHYVGLVIAVGLLAHYML</sequence>
<evidence type="ECO:0000256" key="10">
    <source>
        <dbReference type="ARBA" id="ARBA00023136"/>
    </source>
</evidence>
<dbReference type="PANTHER" id="PTHR11048:SF28">
    <property type="entry name" value="4-HYDROXYBENZOATE POLYPRENYLTRANSFERASE, MITOCHONDRIAL"/>
    <property type="match status" value="1"/>
</dbReference>
<evidence type="ECO:0000256" key="1">
    <source>
        <dbReference type="ARBA" id="ARBA00001946"/>
    </source>
</evidence>
<name>A0ABT3AC36_9ALTE</name>
<evidence type="ECO:0000256" key="9">
    <source>
        <dbReference type="ARBA" id="ARBA00022989"/>
    </source>
</evidence>
<dbReference type="NCBIfam" id="TIGR01474">
    <property type="entry name" value="ubiA_proteo"/>
    <property type="match status" value="1"/>
</dbReference>
<evidence type="ECO:0000256" key="3">
    <source>
        <dbReference type="ARBA" id="ARBA00005985"/>
    </source>
</evidence>
<dbReference type="PANTHER" id="PTHR11048">
    <property type="entry name" value="PRENYLTRANSFERASES"/>
    <property type="match status" value="1"/>
</dbReference>
<proteinExistence type="inferred from homology"/>
<keyword evidence="9 11" id="KW-1133">Transmembrane helix</keyword>
<dbReference type="Proteomes" id="UP001652504">
    <property type="component" value="Unassembled WGS sequence"/>
</dbReference>
<feature type="transmembrane region" description="Helical" evidence="11">
    <location>
        <begin position="233"/>
        <end position="253"/>
    </location>
</feature>
<comment type="similarity">
    <text evidence="3 11">Belongs to the UbiA prenyltransferase family.</text>
</comment>
<organism evidence="13 14">
    <name type="scientific">Fluctibacter corallii</name>
    <dbReference type="NCBI Taxonomy" id="2984329"/>
    <lineage>
        <taxon>Bacteria</taxon>
        <taxon>Pseudomonadati</taxon>
        <taxon>Pseudomonadota</taxon>
        <taxon>Gammaproteobacteria</taxon>
        <taxon>Alteromonadales</taxon>
        <taxon>Alteromonadaceae</taxon>
        <taxon>Fluctibacter</taxon>
    </lineage>
</organism>
<evidence type="ECO:0000313" key="14">
    <source>
        <dbReference type="Proteomes" id="UP001652504"/>
    </source>
</evidence>
<keyword evidence="5 11" id="KW-0997">Cell inner membrane</keyword>
<comment type="cofactor">
    <cofactor evidence="1 11">
        <name>Mg(2+)</name>
        <dbReference type="ChEBI" id="CHEBI:18420"/>
    </cofactor>
</comment>
<evidence type="ECO:0000256" key="4">
    <source>
        <dbReference type="ARBA" id="ARBA00022475"/>
    </source>
</evidence>
<keyword evidence="4 11" id="KW-1003">Cell membrane</keyword>
<gene>
    <name evidence="11 13" type="primary">ubiA</name>
    <name evidence="13" type="ORF">OE749_15890</name>
</gene>